<reference evidence="2" key="1">
    <citation type="submission" date="2015-09" db="EMBL/GenBank/DDBJ databases">
        <authorList>
            <consortium name="Pathogen Informatics"/>
        </authorList>
    </citation>
    <scope>NUCLEOTIDE SEQUENCE [LARGE SCALE GENOMIC DNA]</scope>
    <source>
        <strain evidence="2">Lake Konstanz</strain>
    </source>
</reference>
<dbReference type="VEuPathDB" id="TriTrypDB:BSAL_61305"/>
<sequence length="106" mass="11898">MTTGWSHHTPFSHFPFTSLVLENFAWRCLIFMTGRPSRAASACEMRFRVRFDPSDVLFAVPLCRRGGGSGVFLENSALAPCVLSHFRCLCAILFICPSLPCFVHSR</sequence>
<dbReference type="AlphaFoldDB" id="A0A0S4IR81"/>
<evidence type="ECO:0000313" key="1">
    <source>
        <dbReference type="EMBL" id="CUF31948.1"/>
    </source>
</evidence>
<accession>A0A0S4IR81</accession>
<dbReference type="Proteomes" id="UP000051952">
    <property type="component" value="Unassembled WGS sequence"/>
</dbReference>
<proteinExistence type="predicted"/>
<keyword evidence="2" id="KW-1185">Reference proteome</keyword>
<protein>
    <submittedName>
        <fullName evidence="1">Uncharacterized protein</fullName>
    </submittedName>
</protein>
<organism evidence="1 2">
    <name type="scientific">Bodo saltans</name>
    <name type="common">Flagellated protozoan</name>
    <dbReference type="NCBI Taxonomy" id="75058"/>
    <lineage>
        <taxon>Eukaryota</taxon>
        <taxon>Discoba</taxon>
        <taxon>Euglenozoa</taxon>
        <taxon>Kinetoplastea</taxon>
        <taxon>Metakinetoplastina</taxon>
        <taxon>Eubodonida</taxon>
        <taxon>Bodonidae</taxon>
        <taxon>Bodo</taxon>
    </lineage>
</organism>
<evidence type="ECO:0000313" key="2">
    <source>
        <dbReference type="Proteomes" id="UP000051952"/>
    </source>
</evidence>
<name>A0A0S4IR81_BODSA</name>
<dbReference type="EMBL" id="CYKH01000297">
    <property type="protein sequence ID" value="CUF31948.1"/>
    <property type="molecule type" value="Genomic_DNA"/>
</dbReference>
<gene>
    <name evidence="1" type="ORF">BSAL_61305</name>
</gene>